<keyword evidence="3" id="KW-0378">Hydrolase</keyword>
<evidence type="ECO:0000256" key="1">
    <source>
        <dbReference type="ARBA" id="ARBA00022487"/>
    </source>
</evidence>
<feature type="domain" description="4-O-methyl-glucuronoyl methylesterase-like" evidence="5">
    <location>
        <begin position="298"/>
        <end position="446"/>
    </location>
</feature>
<dbReference type="InterPro" id="IPR029058">
    <property type="entry name" value="AB_hydrolase_fold"/>
</dbReference>
<protein>
    <submittedName>
        <fullName evidence="6">Glycoprotein gp2</fullName>
    </submittedName>
</protein>
<dbReference type="SUPFAM" id="SSF53474">
    <property type="entry name" value="alpha/beta-Hydrolases"/>
    <property type="match status" value="1"/>
</dbReference>
<name>A0A225DNP8_9BACT</name>
<evidence type="ECO:0000256" key="2">
    <source>
        <dbReference type="ARBA" id="ARBA00022729"/>
    </source>
</evidence>
<dbReference type="Proteomes" id="UP000214646">
    <property type="component" value="Unassembled WGS sequence"/>
</dbReference>
<keyword evidence="1" id="KW-0719">Serine esterase</keyword>
<evidence type="ECO:0000256" key="3">
    <source>
        <dbReference type="ARBA" id="ARBA00022801"/>
    </source>
</evidence>
<keyword evidence="7" id="KW-1185">Reference proteome</keyword>
<proteinExistence type="predicted"/>
<dbReference type="GO" id="GO:0052689">
    <property type="term" value="F:carboxylic ester hydrolase activity"/>
    <property type="evidence" value="ECO:0007669"/>
    <property type="project" value="UniProtKB-KW"/>
</dbReference>
<dbReference type="EMBL" id="NIDE01000014">
    <property type="protein sequence ID" value="OWK37975.1"/>
    <property type="molecule type" value="Genomic_DNA"/>
</dbReference>
<evidence type="ECO:0000313" key="6">
    <source>
        <dbReference type="EMBL" id="OWK37975.1"/>
    </source>
</evidence>
<gene>
    <name evidence="6" type="ORF">FRUB_07095</name>
</gene>
<accession>A0A225DNP8</accession>
<evidence type="ECO:0000256" key="4">
    <source>
        <dbReference type="SAM" id="MobiDB-lite"/>
    </source>
</evidence>
<comment type="caution">
    <text evidence="6">The sequence shown here is derived from an EMBL/GenBank/DDBJ whole genome shotgun (WGS) entry which is preliminary data.</text>
</comment>
<sequence>MRAILVPVDFDTSFDAGSFHPKTAADRAGGNSLAGGHPLDSEPGPVDNSVPPAPRSGAAPHFLFGVPMRRILPVLLGAAALIASPPAAPAVDRDQLVPAKLPSHSEWPDPLVTFDGQKVTTKEDWATKRRPELKMLFEELMYGRYPTVKTNVTGKVVHEDKEAYGGKATLREVAVSVGVPGAPPFYLLLVTPNKHTGPVPLFVGLNFSGNHTLTADPKVRIPDGWIYPNSPGVKDGKATEADRGKVLDVWPFETIVDHGYAVATVYSGDIIPDNQNVRGGLADVVMPVAAGKKAPWETATVMAWAWGVHRAVDYLQTLPEIDAKRIATVGHSRLGKAAIVTAAFDDRIALAIPHQAGCGGTAPDRRKNPKSEPLDRINKTFPHWFCDNFKAFNDDATKLPFDQHCLVAICAPRPVLFTNATDDQWADPPGQFEVLKAATPVYKLLGVDGVVEGAAPVEGKLTDSRLGYWIRPGKHSMNRDDWAVFIQYADKWLK</sequence>
<feature type="region of interest" description="Disordered" evidence="4">
    <location>
        <begin position="21"/>
        <end position="54"/>
    </location>
</feature>
<dbReference type="Pfam" id="PF22244">
    <property type="entry name" value="GCE_fung"/>
    <property type="match status" value="1"/>
</dbReference>
<dbReference type="InterPro" id="IPR054579">
    <property type="entry name" value="GCE-like_dom"/>
</dbReference>
<evidence type="ECO:0000259" key="5">
    <source>
        <dbReference type="Pfam" id="PF22244"/>
    </source>
</evidence>
<dbReference type="AlphaFoldDB" id="A0A225DNP8"/>
<dbReference type="Gene3D" id="3.40.50.1820">
    <property type="entry name" value="alpha/beta hydrolase"/>
    <property type="match status" value="1"/>
</dbReference>
<organism evidence="6 7">
    <name type="scientific">Fimbriiglobus ruber</name>
    <dbReference type="NCBI Taxonomy" id="1908690"/>
    <lineage>
        <taxon>Bacteria</taxon>
        <taxon>Pseudomonadati</taxon>
        <taxon>Planctomycetota</taxon>
        <taxon>Planctomycetia</taxon>
        <taxon>Gemmatales</taxon>
        <taxon>Gemmataceae</taxon>
        <taxon>Fimbriiglobus</taxon>
    </lineage>
</organism>
<evidence type="ECO:0000313" key="7">
    <source>
        <dbReference type="Proteomes" id="UP000214646"/>
    </source>
</evidence>
<reference evidence="7" key="1">
    <citation type="submission" date="2017-06" db="EMBL/GenBank/DDBJ databases">
        <title>Genome analysis of Fimbriiglobus ruber SP5, the first member of the order Planctomycetales with confirmed chitinolytic capability.</title>
        <authorList>
            <person name="Ravin N.V."/>
            <person name="Rakitin A.L."/>
            <person name="Ivanova A.A."/>
            <person name="Beletsky A.V."/>
            <person name="Kulichevskaya I.S."/>
            <person name="Mardanov A.V."/>
            <person name="Dedysh S.N."/>
        </authorList>
    </citation>
    <scope>NUCLEOTIDE SEQUENCE [LARGE SCALE GENOMIC DNA]</scope>
    <source>
        <strain evidence="7">SP5</strain>
    </source>
</reference>
<keyword evidence="2" id="KW-0732">Signal</keyword>